<organism evidence="1">
    <name type="scientific">Xenopus tropicalis</name>
    <name type="common">Western clawed frog</name>
    <name type="synonym">Silurana tropicalis</name>
    <dbReference type="NCBI Taxonomy" id="8364"/>
    <lineage>
        <taxon>Eukaryota</taxon>
        <taxon>Metazoa</taxon>
        <taxon>Chordata</taxon>
        <taxon>Craniata</taxon>
        <taxon>Vertebrata</taxon>
        <taxon>Euteleostomi</taxon>
        <taxon>Amphibia</taxon>
        <taxon>Batrachia</taxon>
        <taxon>Anura</taxon>
        <taxon>Pipoidea</taxon>
        <taxon>Pipidae</taxon>
        <taxon>Xenopodinae</taxon>
        <taxon>Xenopus</taxon>
        <taxon>Silurana</taxon>
    </lineage>
</organism>
<dbReference type="InterPro" id="IPR028065">
    <property type="entry name" value="TERB2"/>
</dbReference>
<name>A0A803JE03_XENTR</name>
<accession>A0A803JE03</accession>
<reference evidence="1" key="2">
    <citation type="submission" date="2021-03" db="UniProtKB">
        <authorList>
            <consortium name="Ensembl"/>
        </authorList>
    </citation>
    <scope>IDENTIFICATION</scope>
</reference>
<proteinExistence type="predicted"/>
<dbReference type="PANTHER" id="PTHR35345">
    <property type="entry name" value="TELOMERE REPEATS-BINDING BOUQUET FORMATION PROTEIN 2"/>
    <property type="match status" value="1"/>
</dbReference>
<dbReference type="Pfam" id="PF15101">
    <property type="entry name" value="TERB2"/>
    <property type="match status" value="1"/>
</dbReference>
<dbReference type="PRINTS" id="PR01345">
    <property type="entry name" value="CERVTRCPTASE"/>
</dbReference>
<dbReference type="PANTHER" id="PTHR35345:SF1">
    <property type="entry name" value="TELOMERE REPEATS-BINDING BOUQUET FORMATION PROTEIN 2"/>
    <property type="match status" value="1"/>
</dbReference>
<sequence>MHFGRNNINANYLLNGSVLGVSLMEKDLGVFVDNKLSNSRQCHSVATKANKVLSCIKKGIDSRDENIILPLYRSLVRPHLEYAVQFWAPVLKKDINELERVQRRATKLVKGMEDLNYEVRLSRLGLFSLEKRCLRGDMITLYKYIRGDYRQMGDVLFSHKNNQRTRGRPFRLEERSFHLKQRRWFFMVRAVRGLGNALPRDVVMADSVNAFKRGLDEFLNNQNIQGYCDTNIYKAEGGVITNHYHAEYLFSSDASHPDTQRIYKSKDYVESKATVFHTSFLQSNAQSKNMASLGHFILPPFCLQEEIRRKIGNFFWEQENGPSVQQDICNNEEPTCINTENQQRNAQTDNGKQIHYSDTTEDTTEEVTFYTLQNYPVNNMLTDYISIEEMKKFSWDLHDFTPNTADYSAFCVQDEHKKNILSKK</sequence>
<protein>
    <submittedName>
        <fullName evidence="1">Uncharacterized protein</fullName>
    </submittedName>
</protein>
<dbReference type="Bgee" id="ENSXETG00000036296">
    <property type="expression patterns" value="Expressed in testis and 7 other cell types or tissues"/>
</dbReference>
<evidence type="ECO:0000313" key="1">
    <source>
        <dbReference type="Ensembl" id="ENSXETP00000106112"/>
    </source>
</evidence>
<dbReference type="GeneTree" id="ENSGT00940000154136"/>
<reference evidence="1" key="1">
    <citation type="journal article" date="2010" name="Science">
        <title>The genome of the Western clawed frog Xenopus tropicalis.</title>
        <authorList>
            <person name="Hellsten U."/>
            <person name="Harland R.M."/>
            <person name="Gilchrist M.J."/>
            <person name="Hendrix D."/>
            <person name="Jurka J."/>
            <person name="Kapitonov V."/>
            <person name="Ovcharenko I."/>
            <person name="Putnam N.H."/>
            <person name="Shu S."/>
            <person name="Taher L."/>
            <person name="Blitz I.L."/>
            <person name="Blumberg B."/>
            <person name="Dichmann D.S."/>
            <person name="Dubchak I."/>
            <person name="Amaya E."/>
            <person name="Detter J.C."/>
            <person name="Fletcher R."/>
            <person name="Gerhard D.S."/>
            <person name="Goodstein D."/>
            <person name="Graves T."/>
            <person name="Grigoriev I.V."/>
            <person name="Grimwood J."/>
            <person name="Kawashima T."/>
            <person name="Lindquist E."/>
            <person name="Lucas S.M."/>
            <person name="Mead P.E."/>
            <person name="Mitros T."/>
            <person name="Ogino H."/>
            <person name="Ohta Y."/>
            <person name="Poliakov A.V."/>
            <person name="Pollet N."/>
            <person name="Robert J."/>
            <person name="Salamov A."/>
            <person name="Sater A.K."/>
            <person name="Schmutz J."/>
            <person name="Terry A."/>
            <person name="Vize P.D."/>
            <person name="Warren W.C."/>
            <person name="Wells D."/>
            <person name="Wills A."/>
            <person name="Wilson R.K."/>
            <person name="Zimmerman L.B."/>
            <person name="Zorn A.M."/>
            <person name="Grainger R."/>
            <person name="Grammer T."/>
            <person name="Khokha M.K."/>
            <person name="Richardson P.M."/>
            <person name="Rokhsar D.S."/>
        </authorList>
    </citation>
    <scope>NUCLEOTIDE SEQUENCE [LARGE SCALE GENOMIC DNA]</scope>
    <source>
        <strain evidence="1">Nigerian</strain>
    </source>
</reference>
<dbReference type="AlphaFoldDB" id="A0A803JE03"/>
<dbReference type="InParanoid" id="A0A803JE03"/>
<dbReference type="Ensembl" id="ENSXETT00000106175">
    <property type="protein sequence ID" value="ENSXETP00000106112"/>
    <property type="gene ID" value="ENSXETG00000036296"/>
</dbReference>